<dbReference type="AlphaFoldDB" id="A0A662ZL32"/>
<feature type="domain" description="NlpC/P60" evidence="5">
    <location>
        <begin position="1"/>
        <end position="128"/>
    </location>
</feature>
<name>A0A662ZL32_9GAMM</name>
<evidence type="ECO:0000259" key="5">
    <source>
        <dbReference type="PROSITE" id="PS51935"/>
    </source>
</evidence>
<dbReference type="EMBL" id="FOXF01000059">
    <property type="protein sequence ID" value="SFP70596.1"/>
    <property type="molecule type" value="Genomic_DNA"/>
</dbReference>
<keyword evidence="7" id="KW-1185">Reference proteome</keyword>
<dbReference type="Pfam" id="PF00877">
    <property type="entry name" value="NLPC_P60"/>
    <property type="match status" value="1"/>
</dbReference>
<evidence type="ECO:0000256" key="1">
    <source>
        <dbReference type="ARBA" id="ARBA00007074"/>
    </source>
</evidence>
<dbReference type="Proteomes" id="UP000243745">
    <property type="component" value="Unassembled WGS sequence"/>
</dbReference>
<accession>A0A662ZL32</accession>
<dbReference type="GO" id="GO:0006508">
    <property type="term" value="P:proteolysis"/>
    <property type="evidence" value="ECO:0007669"/>
    <property type="project" value="UniProtKB-KW"/>
</dbReference>
<dbReference type="PROSITE" id="PS51935">
    <property type="entry name" value="NLPC_P60"/>
    <property type="match status" value="1"/>
</dbReference>
<evidence type="ECO:0000313" key="6">
    <source>
        <dbReference type="EMBL" id="SFP70596.1"/>
    </source>
</evidence>
<organism evidence="6 7">
    <name type="scientific">Ruminobacter amylophilus</name>
    <dbReference type="NCBI Taxonomy" id="867"/>
    <lineage>
        <taxon>Bacteria</taxon>
        <taxon>Pseudomonadati</taxon>
        <taxon>Pseudomonadota</taxon>
        <taxon>Gammaproteobacteria</taxon>
        <taxon>Aeromonadales</taxon>
        <taxon>Succinivibrionaceae</taxon>
        <taxon>Ruminobacter</taxon>
    </lineage>
</organism>
<keyword evidence="4" id="KW-0788">Thiol protease</keyword>
<evidence type="ECO:0000256" key="3">
    <source>
        <dbReference type="ARBA" id="ARBA00022801"/>
    </source>
</evidence>
<gene>
    <name evidence="6" type="ORF">SAMN02910344_02106</name>
</gene>
<protein>
    <submittedName>
        <fullName evidence="6">NlpC/P60 family protein</fullName>
    </submittedName>
</protein>
<sequence>MWLNHYLLIRHTPNGRKYPFLDCWGLVIEFYRRELGIELDDYTDFSIQDGYEKERSCFYEIEPPHYEFGDVIAFFRHGLIFHVAVYLGRGEMLHTGLNRHCRVEKIKSMQFVETKIYRHTNLPKRKNET</sequence>
<keyword evidence="2" id="KW-0645">Protease</keyword>
<evidence type="ECO:0000256" key="2">
    <source>
        <dbReference type="ARBA" id="ARBA00022670"/>
    </source>
</evidence>
<dbReference type="RefSeq" id="WP_093143493.1">
    <property type="nucleotide sequence ID" value="NZ_FOXF01000059.1"/>
</dbReference>
<evidence type="ECO:0000256" key="4">
    <source>
        <dbReference type="ARBA" id="ARBA00022807"/>
    </source>
</evidence>
<evidence type="ECO:0000313" key="7">
    <source>
        <dbReference type="Proteomes" id="UP000243745"/>
    </source>
</evidence>
<proteinExistence type="inferred from homology"/>
<keyword evidence="3" id="KW-0378">Hydrolase</keyword>
<dbReference type="InterPro" id="IPR038765">
    <property type="entry name" value="Papain-like_cys_pep_sf"/>
</dbReference>
<dbReference type="OrthoDB" id="1494599at2"/>
<dbReference type="GO" id="GO:0008234">
    <property type="term" value="F:cysteine-type peptidase activity"/>
    <property type="evidence" value="ECO:0007669"/>
    <property type="project" value="UniProtKB-KW"/>
</dbReference>
<dbReference type="Gene3D" id="3.90.1720.10">
    <property type="entry name" value="endopeptidase domain like (from Nostoc punctiforme)"/>
    <property type="match status" value="1"/>
</dbReference>
<comment type="similarity">
    <text evidence="1">Belongs to the peptidase C40 family.</text>
</comment>
<dbReference type="InterPro" id="IPR000064">
    <property type="entry name" value="NLP_P60_dom"/>
</dbReference>
<reference evidence="6 7" key="1">
    <citation type="submission" date="2016-10" db="EMBL/GenBank/DDBJ databases">
        <authorList>
            <person name="Varghese N."/>
            <person name="Submissions S."/>
        </authorList>
    </citation>
    <scope>NUCLEOTIDE SEQUENCE [LARGE SCALE GENOMIC DNA]</scope>
    <source>
        <strain evidence="6 7">DSM 1361</strain>
    </source>
</reference>
<dbReference type="SUPFAM" id="SSF54001">
    <property type="entry name" value="Cysteine proteinases"/>
    <property type="match status" value="1"/>
</dbReference>